<evidence type="ECO:0000313" key="8">
    <source>
        <dbReference type="EMBL" id="WMW24747.1"/>
    </source>
</evidence>
<dbReference type="GO" id="GO:0015948">
    <property type="term" value="P:methanogenesis"/>
    <property type="evidence" value="ECO:0007669"/>
    <property type="project" value="UniProtKB-KW"/>
</dbReference>
<evidence type="ECO:0000313" key="9">
    <source>
        <dbReference type="Proteomes" id="UP001182908"/>
    </source>
</evidence>
<evidence type="ECO:0000256" key="4">
    <source>
        <dbReference type="ARBA" id="ARBA00022723"/>
    </source>
</evidence>
<evidence type="ECO:0000256" key="5">
    <source>
        <dbReference type="ARBA" id="ARBA00022833"/>
    </source>
</evidence>
<dbReference type="GO" id="GO:0004853">
    <property type="term" value="F:uroporphyrinogen decarboxylase activity"/>
    <property type="evidence" value="ECO:0007669"/>
    <property type="project" value="InterPro"/>
</dbReference>
<dbReference type="NCBIfam" id="NF004889">
    <property type="entry name" value="PRK06252.1"/>
    <property type="match status" value="1"/>
</dbReference>
<dbReference type="Pfam" id="PF01208">
    <property type="entry name" value="URO-D"/>
    <property type="match status" value="1"/>
</dbReference>
<dbReference type="GO" id="GO:0006730">
    <property type="term" value="P:one-carbon metabolic process"/>
    <property type="evidence" value="ECO:0007669"/>
    <property type="project" value="InterPro"/>
</dbReference>
<evidence type="ECO:0000256" key="3">
    <source>
        <dbReference type="ARBA" id="ARBA00022679"/>
    </source>
</evidence>
<dbReference type="EMBL" id="CP133592">
    <property type="protein sequence ID" value="WMW24747.1"/>
    <property type="molecule type" value="Genomic_DNA"/>
</dbReference>
<protein>
    <submittedName>
        <fullName evidence="8">Methylcobamide:CoM methyltransferase MtaA</fullName>
        <ecNumber evidence="8">2.1.1.246</ecNumber>
    </submittedName>
</protein>
<dbReference type="GO" id="GO:0032259">
    <property type="term" value="P:methylation"/>
    <property type="evidence" value="ECO:0007669"/>
    <property type="project" value="UniProtKB-KW"/>
</dbReference>
<dbReference type="PANTHER" id="PTHR47099">
    <property type="entry name" value="METHYLCOBAMIDE:COM METHYLTRANSFERASE MTBA"/>
    <property type="match status" value="1"/>
</dbReference>
<evidence type="ECO:0000259" key="7">
    <source>
        <dbReference type="Pfam" id="PF01208"/>
    </source>
</evidence>
<dbReference type="RefSeq" id="WP_309310555.1">
    <property type="nucleotide sequence ID" value="NZ_CP133592.1"/>
</dbReference>
<keyword evidence="2 8" id="KW-0489">Methyltransferase</keyword>
<keyword evidence="9" id="KW-1185">Reference proteome</keyword>
<dbReference type="Gene3D" id="3.20.20.210">
    <property type="match status" value="1"/>
</dbReference>
<dbReference type="InterPro" id="IPR006360">
    <property type="entry name" value="Mtase_MtaA_CmuA"/>
</dbReference>
<dbReference type="InterPro" id="IPR052024">
    <property type="entry name" value="Methanogen_methyltrans"/>
</dbReference>
<organism evidence="8 9">
    <name type="scientific">Methanolobus sediminis</name>
    <dbReference type="NCBI Taxonomy" id="3072978"/>
    <lineage>
        <taxon>Archaea</taxon>
        <taxon>Methanobacteriati</taxon>
        <taxon>Methanobacteriota</taxon>
        <taxon>Stenosarchaea group</taxon>
        <taxon>Methanomicrobia</taxon>
        <taxon>Methanosarcinales</taxon>
        <taxon>Methanosarcinaceae</taxon>
        <taxon>Methanolobus</taxon>
    </lineage>
</organism>
<dbReference type="AlphaFoldDB" id="A0AA51YLA6"/>
<keyword evidence="3 8" id="KW-0808">Transferase</keyword>
<sequence>MLGLKGRYYISETESDILKKFQDILDRKKVDFPLAGTVTTSAILDLMDISGVSRPEADRNAEKMAKLASSLHTVAKFEVIRIPFDVTVVGEALGCQIDIGTKARTPSIITHPFEKEPEDFDVPVDLLKRGRIPVVMEAISLLKNDKGLQVPIVAGIEGAADLSSHLCGIKPFLKLTIKKPEIAKSIVEKCIDACIICANAYFLSGADALVVADALSSPEMMGPDAFRRIVKPALTRFNESIKGHSILHICGEVDSIIPDILECGFSAISVEENVKDLEYVIDSAHSKNTAVIGNISTADTLYRKTPADVKKEAFRCLDADIDILAPGCGLVPETPLENLLAIVDARNI</sequence>
<dbReference type="GeneID" id="84233408"/>
<dbReference type="KEGG" id="mseb:RE474_11785"/>
<name>A0AA51YLA6_9EURY</name>
<dbReference type="Proteomes" id="UP001182908">
    <property type="component" value="Chromosome"/>
</dbReference>
<accession>A0AA51YLA6</accession>
<dbReference type="InterPro" id="IPR000257">
    <property type="entry name" value="Uroporphyrinogen_deCOase"/>
</dbReference>
<evidence type="ECO:0000256" key="1">
    <source>
        <dbReference type="ARBA" id="ARBA00001947"/>
    </source>
</evidence>
<dbReference type="GO" id="GO:0006779">
    <property type="term" value="P:porphyrin-containing compound biosynthetic process"/>
    <property type="evidence" value="ECO:0007669"/>
    <property type="project" value="InterPro"/>
</dbReference>
<proteinExistence type="predicted"/>
<dbReference type="NCBIfam" id="NF040654">
    <property type="entry name" value="MtaA_Meth"/>
    <property type="match status" value="1"/>
</dbReference>
<keyword evidence="5" id="KW-0862">Zinc</keyword>
<gene>
    <name evidence="8" type="primary">mtaA</name>
    <name evidence="8" type="ORF">RE474_11785</name>
</gene>
<dbReference type="GO" id="GO:1990088">
    <property type="term" value="F:[methyl-Co(III) methanol-specific corrinoid protein]:coenzyme M methyltransferase"/>
    <property type="evidence" value="ECO:0007669"/>
    <property type="project" value="UniProtKB-EC"/>
</dbReference>
<dbReference type="SUPFAM" id="SSF51726">
    <property type="entry name" value="UROD/MetE-like"/>
    <property type="match status" value="1"/>
</dbReference>
<feature type="domain" description="Uroporphyrinogen decarboxylase (URO-D)" evidence="7">
    <location>
        <begin position="20"/>
        <end position="346"/>
    </location>
</feature>
<keyword evidence="4" id="KW-0479">Metal-binding</keyword>
<dbReference type="PANTHER" id="PTHR47099:SF1">
    <property type="entry name" value="METHYLCOBAMIDE:COM METHYLTRANSFERASE MTBA"/>
    <property type="match status" value="1"/>
</dbReference>
<dbReference type="NCBIfam" id="TIGR01463">
    <property type="entry name" value="mtaA_cmuA"/>
    <property type="match status" value="1"/>
</dbReference>
<comment type="cofactor">
    <cofactor evidence="1">
        <name>Zn(2+)</name>
        <dbReference type="ChEBI" id="CHEBI:29105"/>
    </cofactor>
</comment>
<evidence type="ECO:0000256" key="2">
    <source>
        <dbReference type="ARBA" id="ARBA00022603"/>
    </source>
</evidence>
<evidence type="ECO:0000256" key="6">
    <source>
        <dbReference type="ARBA" id="ARBA00022994"/>
    </source>
</evidence>
<dbReference type="GO" id="GO:0046872">
    <property type="term" value="F:metal ion binding"/>
    <property type="evidence" value="ECO:0007669"/>
    <property type="project" value="UniProtKB-KW"/>
</dbReference>
<dbReference type="EC" id="2.1.1.246" evidence="8"/>
<reference evidence="8 9" key="1">
    <citation type="submission" date="2023-08" db="EMBL/GenBank/DDBJ databases">
        <title>Methanolobus mangrovi sp. nov. and Methanolobus sediminis sp. nov, two novel methylotrophic methanogens isolated from mangrove sediments in China.</title>
        <authorList>
            <person name="Zhou J."/>
        </authorList>
    </citation>
    <scope>NUCLEOTIDE SEQUENCE [LARGE SCALE GENOMIC DNA]</scope>
    <source>
        <strain evidence="8 9">FTZ6</strain>
    </source>
</reference>
<keyword evidence="6" id="KW-0484">Methanogenesis</keyword>
<dbReference type="InterPro" id="IPR038071">
    <property type="entry name" value="UROD/MetE-like_sf"/>
</dbReference>